<evidence type="ECO:0000256" key="1">
    <source>
        <dbReference type="ARBA" id="ARBA00004651"/>
    </source>
</evidence>
<name>A0A0D7CIV1_9ACTN</name>
<evidence type="ECO:0000256" key="2">
    <source>
        <dbReference type="ARBA" id="ARBA00022448"/>
    </source>
</evidence>
<dbReference type="CDD" id="cd06261">
    <property type="entry name" value="TM_PBP2"/>
    <property type="match status" value="1"/>
</dbReference>
<dbReference type="AlphaFoldDB" id="A0A0D7CIV1"/>
<dbReference type="PANTHER" id="PTHR30465">
    <property type="entry name" value="INNER MEMBRANE ABC TRANSPORTER"/>
    <property type="match status" value="1"/>
</dbReference>
<evidence type="ECO:0000259" key="8">
    <source>
        <dbReference type="PROSITE" id="PS50928"/>
    </source>
</evidence>
<evidence type="ECO:0000256" key="7">
    <source>
        <dbReference type="RuleBase" id="RU363032"/>
    </source>
</evidence>
<gene>
    <name evidence="9" type="ORF">SNA_23335</name>
</gene>
<organism evidence="9 10">
    <name type="scientific">Streptomyces natalensis ATCC 27448</name>
    <dbReference type="NCBI Taxonomy" id="1240678"/>
    <lineage>
        <taxon>Bacteria</taxon>
        <taxon>Bacillati</taxon>
        <taxon>Actinomycetota</taxon>
        <taxon>Actinomycetes</taxon>
        <taxon>Kitasatosporales</taxon>
        <taxon>Streptomycetaceae</taxon>
        <taxon>Streptomyces</taxon>
    </lineage>
</organism>
<proteinExistence type="inferred from homology"/>
<dbReference type="Pfam" id="PF00528">
    <property type="entry name" value="BPD_transp_1"/>
    <property type="match status" value="1"/>
</dbReference>
<feature type="transmembrane region" description="Helical" evidence="7">
    <location>
        <begin position="103"/>
        <end position="124"/>
    </location>
</feature>
<feature type="transmembrane region" description="Helical" evidence="7">
    <location>
        <begin position="190"/>
        <end position="208"/>
    </location>
</feature>
<evidence type="ECO:0000256" key="3">
    <source>
        <dbReference type="ARBA" id="ARBA00022475"/>
    </source>
</evidence>
<feature type="transmembrane region" description="Helical" evidence="7">
    <location>
        <begin position="136"/>
        <end position="157"/>
    </location>
</feature>
<feature type="transmembrane region" description="Helical" evidence="7">
    <location>
        <begin position="12"/>
        <end position="31"/>
    </location>
</feature>
<dbReference type="GO" id="GO:0005886">
    <property type="term" value="C:plasma membrane"/>
    <property type="evidence" value="ECO:0007669"/>
    <property type="project" value="UniProtKB-SubCell"/>
</dbReference>
<dbReference type="PATRIC" id="fig|1240678.4.peg.4969"/>
<dbReference type="EMBL" id="JRKI01000029">
    <property type="protein sequence ID" value="KIZ16143.1"/>
    <property type="molecule type" value="Genomic_DNA"/>
</dbReference>
<feature type="domain" description="ABC transmembrane type-1" evidence="8">
    <location>
        <begin position="97"/>
        <end position="312"/>
    </location>
</feature>
<dbReference type="RefSeq" id="WP_030065055.1">
    <property type="nucleotide sequence ID" value="NZ_JRKI01000029.1"/>
</dbReference>
<sequence>MGRYLLRRLANYLVLVVVAASLTYFLAGLSLNPRAKFEGRNPPLPETSITKTLDEYNMNPDTPILTRFGHWADGVVHGDLGKTIEGDDVNDDFGRRVGVSTRLLLLATIVGSIGGVALGAFGAIRQYRLFDRFTTLASFFVLAMPVFVIGVALKIGATALNDGTQTIKVLGEYDPQYAGQWNFDALVNRAQHMLLPALTLIILQVALYSRYQRSTMLDVLGSDFLRTARAKGLRRRKALVKHGLRTAILPVVPLLVYNIVLLFTGATFTEKTFGWHGMGELLVDSIGKQDVNSVAAVGLFTAVLVLIAGLLSDVLYAALDPRVRVR</sequence>
<feature type="transmembrane region" description="Helical" evidence="7">
    <location>
        <begin position="294"/>
        <end position="319"/>
    </location>
</feature>
<dbReference type="SUPFAM" id="SSF161098">
    <property type="entry name" value="MetI-like"/>
    <property type="match status" value="1"/>
</dbReference>
<comment type="caution">
    <text evidence="9">The sequence shown here is derived from an EMBL/GenBank/DDBJ whole genome shotgun (WGS) entry which is preliminary data.</text>
</comment>
<evidence type="ECO:0000256" key="6">
    <source>
        <dbReference type="ARBA" id="ARBA00023136"/>
    </source>
</evidence>
<comment type="similarity">
    <text evidence="7">Belongs to the binding-protein-dependent transport system permease family.</text>
</comment>
<accession>A0A0D7CIV1</accession>
<dbReference type="PROSITE" id="PS50928">
    <property type="entry name" value="ABC_TM1"/>
    <property type="match status" value="1"/>
</dbReference>
<dbReference type="Gene3D" id="1.10.3720.10">
    <property type="entry name" value="MetI-like"/>
    <property type="match status" value="1"/>
</dbReference>
<keyword evidence="2 7" id="KW-0813">Transport</keyword>
<keyword evidence="10" id="KW-1185">Reference proteome</keyword>
<evidence type="ECO:0000313" key="9">
    <source>
        <dbReference type="EMBL" id="KIZ16143.1"/>
    </source>
</evidence>
<keyword evidence="4 7" id="KW-0812">Transmembrane</keyword>
<dbReference type="InterPro" id="IPR000515">
    <property type="entry name" value="MetI-like"/>
</dbReference>
<protein>
    <submittedName>
        <fullName evidence="9">Peptide ABC transporter permease</fullName>
    </submittedName>
</protein>
<evidence type="ECO:0000313" key="10">
    <source>
        <dbReference type="Proteomes" id="UP000032458"/>
    </source>
</evidence>
<comment type="subcellular location">
    <subcellularLocation>
        <location evidence="1 7">Cell membrane</location>
        <topology evidence="1 7">Multi-pass membrane protein</topology>
    </subcellularLocation>
</comment>
<dbReference type="PANTHER" id="PTHR30465:SF0">
    <property type="entry name" value="OLIGOPEPTIDE TRANSPORT SYSTEM PERMEASE PROTEIN APPB"/>
    <property type="match status" value="1"/>
</dbReference>
<keyword evidence="6 7" id="KW-0472">Membrane</keyword>
<keyword evidence="3" id="KW-1003">Cell membrane</keyword>
<keyword evidence="5 7" id="KW-1133">Transmembrane helix</keyword>
<evidence type="ECO:0000256" key="5">
    <source>
        <dbReference type="ARBA" id="ARBA00022989"/>
    </source>
</evidence>
<feature type="transmembrane region" description="Helical" evidence="7">
    <location>
        <begin position="244"/>
        <end position="268"/>
    </location>
</feature>
<dbReference type="GO" id="GO:0055085">
    <property type="term" value="P:transmembrane transport"/>
    <property type="evidence" value="ECO:0007669"/>
    <property type="project" value="InterPro"/>
</dbReference>
<dbReference type="InterPro" id="IPR035906">
    <property type="entry name" value="MetI-like_sf"/>
</dbReference>
<dbReference type="Proteomes" id="UP000032458">
    <property type="component" value="Unassembled WGS sequence"/>
</dbReference>
<evidence type="ECO:0000256" key="4">
    <source>
        <dbReference type="ARBA" id="ARBA00022692"/>
    </source>
</evidence>
<reference evidence="9 10" key="1">
    <citation type="submission" date="2014-09" db="EMBL/GenBank/DDBJ databases">
        <title>Draft genome sequence of Streptomyces natalensis ATCC 27448, producer of the antifungal pimaricin.</title>
        <authorList>
            <person name="Mendes M.V."/>
            <person name="Beites T."/>
            <person name="Pires S."/>
            <person name="Santos C.L."/>
            <person name="Moradas-Ferreira P."/>
        </authorList>
    </citation>
    <scope>NUCLEOTIDE SEQUENCE [LARGE SCALE GENOMIC DNA]</scope>
    <source>
        <strain evidence="9 10">ATCC 27448</strain>
    </source>
</reference>